<evidence type="ECO:0000256" key="1">
    <source>
        <dbReference type="ARBA" id="ARBA00004651"/>
    </source>
</evidence>
<evidence type="ECO:0000256" key="2">
    <source>
        <dbReference type="ARBA" id="ARBA00022475"/>
    </source>
</evidence>
<dbReference type="InterPro" id="IPR001123">
    <property type="entry name" value="LeuE-type"/>
</dbReference>
<evidence type="ECO:0000256" key="6">
    <source>
        <dbReference type="SAM" id="Phobius"/>
    </source>
</evidence>
<keyword evidence="4 6" id="KW-1133">Transmembrane helix</keyword>
<name>A0A917USS2_9PSED</name>
<comment type="caution">
    <text evidence="7">The sequence shown here is derived from an EMBL/GenBank/DDBJ whole genome shotgun (WGS) entry which is preliminary data.</text>
</comment>
<evidence type="ECO:0000256" key="4">
    <source>
        <dbReference type="ARBA" id="ARBA00022989"/>
    </source>
</evidence>
<dbReference type="EMBL" id="BMPO01000001">
    <property type="protein sequence ID" value="GGJ82660.1"/>
    <property type="molecule type" value="Genomic_DNA"/>
</dbReference>
<dbReference type="AlphaFoldDB" id="A0A917USS2"/>
<evidence type="ECO:0000313" key="7">
    <source>
        <dbReference type="EMBL" id="GGJ82660.1"/>
    </source>
</evidence>
<comment type="subcellular location">
    <subcellularLocation>
        <location evidence="1">Cell membrane</location>
        <topology evidence="1">Multi-pass membrane protein</topology>
    </subcellularLocation>
</comment>
<protein>
    <submittedName>
        <fullName evidence="7">Transporter</fullName>
    </submittedName>
</protein>
<keyword evidence="5 6" id="KW-0472">Membrane</keyword>
<evidence type="ECO:0000256" key="5">
    <source>
        <dbReference type="ARBA" id="ARBA00023136"/>
    </source>
</evidence>
<feature type="transmembrane region" description="Helical" evidence="6">
    <location>
        <begin position="6"/>
        <end position="31"/>
    </location>
</feature>
<dbReference type="RefSeq" id="WP_188981622.1">
    <property type="nucleotide sequence ID" value="NZ_BMPO01000001.1"/>
</dbReference>
<feature type="transmembrane region" description="Helical" evidence="6">
    <location>
        <begin position="72"/>
        <end position="89"/>
    </location>
</feature>
<dbReference type="PANTHER" id="PTHR30086">
    <property type="entry name" value="ARGININE EXPORTER PROTEIN ARGO"/>
    <property type="match status" value="1"/>
</dbReference>
<dbReference type="GO" id="GO:0005886">
    <property type="term" value="C:plasma membrane"/>
    <property type="evidence" value="ECO:0007669"/>
    <property type="project" value="UniProtKB-SubCell"/>
</dbReference>
<feature type="transmembrane region" description="Helical" evidence="6">
    <location>
        <begin position="183"/>
        <end position="200"/>
    </location>
</feature>
<feature type="transmembrane region" description="Helical" evidence="6">
    <location>
        <begin position="110"/>
        <end position="129"/>
    </location>
</feature>
<feature type="transmembrane region" description="Helical" evidence="6">
    <location>
        <begin position="43"/>
        <end position="66"/>
    </location>
</feature>
<reference evidence="7" key="1">
    <citation type="journal article" date="2014" name="Int. J. Syst. Evol. Microbiol.">
        <title>Complete genome sequence of Corynebacterium casei LMG S-19264T (=DSM 44701T), isolated from a smear-ripened cheese.</title>
        <authorList>
            <consortium name="US DOE Joint Genome Institute (JGI-PGF)"/>
            <person name="Walter F."/>
            <person name="Albersmeier A."/>
            <person name="Kalinowski J."/>
            <person name="Ruckert C."/>
        </authorList>
    </citation>
    <scope>NUCLEOTIDE SEQUENCE</scope>
    <source>
        <strain evidence="7">JCM 30078</strain>
    </source>
</reference>
<feature type="transmembrane region" description="Helical" evidence="6">
    <location>
        <begin position="149"/>
        <end position="171"/>
    </location>
</feature>
<accession>A0A917USS2</accession>
<organism evidence="7 8">
    <name type="scientific">Pseudomonas matsuisoli</name>
    <dbReference type="NCBI Taxonomy" id="1515666"/>
    <lineage>
        <taxon>Bacteria</taxon>
        <taxon>Pseudomonadati</taxon>
        <taxon>Pseudomonadota</taxon>
        <taxon>Gammaproteobacteria</taxon>
        <taxon>Pseudomonadales</taxon>
        <taxon>Pseudomonadaceae</taxon>
        <taxon>Pseudomonas</taxon>
    </lineage>
</organism>
<dbReference type="Proteomes" id="UP000635983">
    <property type="component" value="Unassembled WGS sequence"/>
</dbReference>
<dbReference type="Pfam" id="PF01810">
    <property type="entry name" value="LysE"/>
    <property type="match status" value="1"/>
</dbReference>
<evidence type="ECO:0000313" key="8">
    <source>
        <dbReference type="Proteomes" id="UP000635983"/>
    </source>
</evidence>
<keyword evidence="8" id="KW-1185">Reference proteome</keyword>
<proteinExistence type="predicted"/>
<reference evidence="7" key="2">
    <citation type="submission" date="2020-09" db="EMBL/GenBank/DDBJ databases">
        <authorList>
            <person name="Sun Q."/>
            <person name="Ohkuma M."/>
        </authorList>
    </citation>
    <scope>NUCLEOTIDE SEQUENCE</scope>
    <source>
        <strain evidence="7">JCM 30078</strain>
    </source>
</reference>
<gene>
    <name evidence="7" type="ORF">GCM10009304_05830</name>
</gene>
<dbReference type="GO" id="GO:0015171">
    <property type="term" value="F:amino acid transmembrane transporter activity"/>
    <property type="evidence" value="ECO:0007669"/>
    <property type="project" value="TreeGrafter"/>
</dbReference>
<dbReference type="PANTHER" id="PTHR30086:SF20">
    <property type="entry name" value="ARGININE EXPORTER PROTEIN ARGO-RELATED"/>
    <property type="match status" value="1"/>
</dbReference>
<keyword evidence="2" id="KW-1003">Cell membrane</keyword>
<evidence type="ECO:0000256" key="3">
    <source>
        <dbReference type="ARBA" id="ARBA00022692"/>
    </source>
</evidence>
<keyword evidence="3 6" id="KW-0812">Transmembrane</keyword>
<sequence length="203" mass="21794">MWDSYISSYINGALIGAGLIVAIGAQNAFVLAQSVRREYHWQVALTCMLCDAVLITVGVFGLATVLAENHTLLAAVRWGGIAFLLWYSVKALSRALSPQGLYANQNRERSFARVMATTLAVTLLNPHVYLDTVLLVGSLGAQQSSSAAYAAGAVNASLLWFTLLAGGGALLSRHLARPVTWRILDVLVASMMLVLAFRLIQTS</sequence>